<sequence length="443" mass="47322">MAKAADAFRTISETSEIVGVPSHVLRFWEGKFPQVKPTKRAGNRRYYRPDDIALLSGIRQLLHEDGLTIRGVQKVLKEQGVRHVCDLGRLHLPPDDAPDAPFAQPAPPLSDMPRAAPPLPSDAPLPWDESAVHGTQPLSAPEAPPTTHPPLAAPAWSLPDAMTDPDFAVPAHTVSVEKTAEPDHDAPSTPEPQAEEAPDAPISPPETEVIASDLNAATDTPRQTEPQAASEGALQPHDFLPELEPAEGEEVMDTLPDAPAQPAHAASLVPEPEVPDGPSFADVWEQTPLFADETDADDDDDISALIEDEEDISSPAVLPEAMETAPSEPEGEAEDHDAPEQAAPELAEPELAEPELVEPQIAQPPAPPRPSAEQSAAALATVTLPQSDGAGVTALPPTRISVLVARISTIKPDRMTRTEQVALSRAVDKLHALRRELSREIRP</sequence>
<evidence type="ECO:0000313" key="4">
    <source>
        <dbReference type="Proteomes" id="UP001623290"/>
    </source>
</evidence>
<proteinExistence type="predicted"/>
<feature type="compositionally biased region" description="Polar residues" evidence="1">
    <location>
        <begin position="215"/>
        <end position="227"/>
    </location>
</feature>
<accession>A0ABZ1E2H4</accession>
<evidence type="ECO:0000256" key="1">
    <source>
        <dbReference type="SAM" id="MobiDB-lite"/>
    </source>
</evidence>
<protein>
    <submittedName>
        <fullName evidence="3">MerR family transcriptional regulator</fullName>
    </submittedName>
</protein>
<dbReference type="InterPro" id="IPR009061">
    <property type="entry name" value="DNA-bd_dom_put_sf"/>
</dbReference>
<dbReference type="RefSeq" id="WP_406720999.1">
    <property type="nucleotide sequence ID" value="NZ_CP135443.1"/>
</dbReference>
<organism evidence="3 4">
    <name type="scientific">Thioclava litoralis</name>
    <dbReference type="NCBI Taxonomy" id="3076557"/>
    <lineage>
        <taxon>Bacteria</taxon>
        <taxon>Pseudomonadati</taxon>
        <taxon>Pseudomonadota</taxon>
        <taxon>Alphaproteobacteria</taxon>
        <taxon>Rhodobacterales</taxon>
        <taxon>Paracoccaceae</taxon>
        <taxon>Thioclava</taxon>
    </lineage>
</organism>
<feature type="compositionally biased region" description="Pro residues" evidence="1">
    <location>
        <begin position="142"/>
        <end position="152"/>
    </location>
</feature>
<reference evidence="3 4" key="1">
    <citation type="submission" date="2023-09" db="EMBL/GenBank/DDBJ databases">
        <title>Thioclava shenzhenensis sp. nov., a multidrug resistant bacteria-antagonizing species isolated from coastal seawater.</title>
        <authorList>
            <person name="Long M."/>
        </authorList>
    </citation>
    <scope>NUCLEOTIDE SEQUENCE [LARGE SCALE GENOMIC DNA]</scope>
    <source>
        <strain evidence="3 4">FTW29</strain>
    </source>
</reference>
<dbReference type="InterPro" id="IPR000551">
    <property type="entry name" value="MerR-type_HTH_dom"/>
</dbReference>
<dbReference type="SUPFAM" id="SSF46955">
    <property type="entry name" value="Putative DNA-binding domain"/>
    <property type="match status" value="1"/>
</dbReference>
<feature type="region of interest" description="Disordered" evidence="1">
    <location>
        <begin position="95"/>
        <end position="382"/>
    </location>
</feature>
<feature type="domain" description="HTH merR-type" evidence="2">
    <location>
        <begin position="10"/>
        <end position="78"/>
    </location>
</feature>
<name>A0ABZ1E2H4_9RHOB</name>
<feature type="compositionally biased region" description="Acidic residues" evidence="1">
    <location>
        <begin position="347"/>
        <end position="356"/>
    </location>
</feature>
<feature type="compositionally biased region" description="Pro residues" evidence="1">
    <location>
        <begin position="104"/>
        <end position="123"/>
    </location>
</feature>
<dbReference type="EMBL" id="CP135443">
    <property type="protein sequence ID" value="WRY33922.1"/>
    <property type="molecule type" value="Genomic_DNA"/>
</dbReference>
<gene>
    <name evidence="3" type="ORF">RPE78_01120</name>
</gene>
<dbReference type="Gene3D" id="1.10.1660.10">
    <property type="match status" value="1"/>
</dbReference>
<evidence type="ECO:0000259" key="2">
    <source>
        <dbReference type="PROSITE" id="PS50937"/>
    </source>
</evidence>
<dbReference type="CDD" id="cd04765">
    <property type="entry name" value="HTH_MlrA-like_sg2"/>
    <property type="match status" value="1"/>
</dbReference>
<dbReference type="Proteomes" id="UP001623290">
    <property type="component" value="Chromosome"/>
</dbReference>
<evidence type="ECO:0000313" key="3">
    <source>
        <dbReference type="EMBL" id="WRY33922.1"/>
    </source>
</evidence>
<feature type="compositionally biased region" description="Acidic residues" evidence="1">
    <location>
        <begin position="292"/>
        <end position="312"/>
    </location>
</feature>
<dbReference type="SMART" id="SM00422">
    <property type="entry name" value="HTH_MERR"/>
    <property type="match status" value="1"/>
</dbReference>
<keyword evidence="4" id="KW-1185">Reference proteome</keyword>
<dbReference type="Pfam" id="PF13411">
    <property type="entry name" value="MerR_1"/>
    <property type="match status" value="1"/>
</dbReference>
<dbReference type="PROSITE" id="PS50937">
    <property type="entry name" value="HTH_MERR_2"/>
    <property type="match status" value="1"/>
</dbReference>